<dbReference type="Proteomes" id="UP001469365">
    <property type="component" value="Unassembled WGS sequence"/>
</dbReference>
<accession>A0ABU9DHM8</accession>
<reference evidence="1 2" key="1">
    <citation type="submission" date="2024-04" db="EMBL/GenBank/DDBJ databases">
        <title>draft genome sequnece of Paenibacillus filicis.</title>
        <authorList>
            <person name="Kim D.-U."/>
        </authorList>
    </citation>
    <scope>NUCLEOTIDE SEQUENCE [LARGE SCALE GENOMIC DNA]</scope>
    <source>
        <strain evidence="1 2">KACC14197</strain>
    </source>
</reference>
<keyword evidence="2" id="KW-1185">Reference proteome</keyword>
<name>A0ABU9DHM8_9BACL</name>
<gene>
    <name evidence="1" type="ORF">WMW72_10710</name>
</gene>
<evidence type="ECO:0000313" key="2">
    <source>
        <dbReference type="Proteomes" id="UP001469365"/>
    </source>
</evidence>
<comment type="caution">
    <text evidence="1">The sequence shown here is derived from an EMBL/GenBank/DDBJ whole genome shotgun (WGS) entry which is preliminary data.</text>
</comment>
<dbReference type="EMBL" id="JBBPCC010000005">
    <property type="protein sequence ID" value="MEK8128374.1"/>
    <property type="molecule type" value="Genomic_DNA"/>
</dbReference>
<organism evidence="1 2">
    <name type="scientific">Paenibacillus filicis</name>
    <dbReference type="NCBI Taxonomy" id="669464"/>
    <lineage>
        <taxon>Bacteria</taxon>
        <taxon>Bacillati</taxon>
        <taxon>Bacillota</taxon>
        <taxon>Bacilli</taxon>
        <taxon>Bacillales</taxon>
        <taxon>Paenibacillaceae</taxon>
        <taxon>Paenibacillus</taxon>
    </lineage>
</organism>
<dbReference type="RefSeq" id="WP_341415441.1">
    <property type="nucleotide sequence ID" value="NZ_JBBPCC010000005.1"/>
</dbReference>
<evidence type="ECO:0000313" key="1">
    <source>
        <dbReference type="EMBL" id="MEK8128374.1"/>
    </source>
</evidence>
<proteinExistence type="predicted"/>
<protein>
    <submittedName>
        <fullName evidence="1">Uncharacterized protein</fullName>
    </submittedName>
</protein>
<sequence length="63" mass="7349">MKNPHQERSELIERLKLINVASPGRDKLLLKLRELDVAIKVDFEASVWPQERSEITDKVNNHT</sequence>